<keyword evidence="7 9" id="KW-0472">Membrane</keyword>
<dbReference type="Pfam" id="PF01741">
    <property type="entry name" value="MscL"/>
    <property type="match status" value="1"/>
</dbReference>
<organism evidence="10 11">
    <name type="scientific">Clostridium scindens (strain JCM 10418 / VPI 12708)</name>
    <dbReference type="NCBI Taxonomy" id="29347"/>
    <lineage>
        <taxon>Bacteria</taxon>
        <taxon>Bacillati</taxon>
        <taxon>Bacillota</taxon>
        <taxon>Clostridia</taxon>
        <taxon>Lachnospirales</taxon>
        <taxon>Lachnospiraceae</taxon>
    </lineage>
</organism>
<dbReference type="AlphaFoldDB" id="A0A844F379"/>
<comment type="subunit">
    <text evidence="9">Homopentamer.</text>
</comment>
<dbReference type="InterPro" id="IPR036019">
    <property type="entry name" value="MscL_channel"/>
</dbReference>
<dbReference type="GO" id="GO:0008381">
    <property type="term" value="F:mechanosensitive monoatomic ion channel activity"/>
    <property type="evidence" value="ECO:0007669"/>
    <property type="project" value="UniProtKB-UniRule"/>
</dbReference>
<evidence type="ECO:0000256" key="8">
    <source>
        <dbReference type="ARBA" id="ARBA00023303"/>
    </source>
</evidence>
<dbReference type="PANTHER" id="PTHR30266:SF2">
    <property type="entry name" value="LARGE-CONDUCTANCE MECHANOSENSITIVE CHANNEL"/>
    <property type="match status" value="1"/>
</dbReference>
<comment type="similarity">
    <text evidence="9">Belongs to the MscL family.</text>
</comment>
<name>A0A844F379_CLOSV</name>
<feature type="transmembrane region" description="Helical" evidence="9">
    <location>
        <begin position="21"/>
        <end position="40"/>
    </location>
</feature>
<evidence type="ECO:0000256" key="5">
    <source>
        <dbReference type="ARBA" id="ARBA00022989"/>
    </source>
</evidence>
<keyword evidence="8 9" id="KW-0407">Ion channel</keyword>
<comment type="subcellular location">
    <subcellularLocation>
        <location evidence="9">Cell membrane</location>
        <topology evidence="9">Multi-pass membrane protein</topology>
    </subcellularLocation>
    <subcellularLocation>
        <location evidence="1">Membrane</location>
        <topology evidence="1">Multi-pass membrane protein</topology>
    </subcellularLocation>
</comment>
<dbReference type="PANTHER" id="PTHR30266">
    <property type="entry name" value="MECHANOSENSITIVE CHANNEL MSCL"/>
    <property type="match status" value="1"/>
</dbReference>
<evidence type="ECO:0000256" key="9">
    <source>
        <dbReference type="HAMAP-Rule" id="MF_00115"/>
    </source>
</evidence>
<evidence type="ECO:0000256" key="7">
    <source>
        <dbReference type="ARBA" id="ARBA00023136"/>
    </source>
</evidence>
<evidence type="ECO:0000313" key="11">
    <source>
        <dbReference type="Proteomes" id="UP000462363"/>
    </source>
</evidence>
<keyword evidence="5 9" id="KW-1133">Transmembrane helix</keyword>
<dbReference type="Proteomes" id="UP000462363">
    <property type="component" value="Unassembled WGS sequence"/>
</dbReference>
<dbReference type="NCBIfam" id="TIGR00220">
    <property type="entry name" value="mscL"/>
    <property type="match status" value="1"/>
</dbReference>
<sequence length="146" mass="15706">MAKKGFIGEFKDFISRGNAMDMAVGVIIGGAFSGIVTSLTEDIISPILGLFGGINFDRLSVNILGEVTLNYGKFITAIVNFLIMALIIFFIMKAVNTLEAQAARLARLGNEQEAPAPTTKICPFCKSEIPIDATRCAHCTSELEQS</sequence>
<proteinExistence type="inferred from homology"/>
<evidence type="ECO:0000256" key="4">
    <source>
        <dbReference type="ARBA" id="ARBA00022692"/>
    </source>
</evidence>
<keyword evidence="4 9" id="KW-0812">Transmembrane</keyword>
<evidence type="ECO:0000256" key="1">
    <source>
        <dbReference type="ARBA" id="ARBA00004141"/>
    </source>
</evidence>
<protein>
    <recommendedName>
        <fullName evidence="9">Large-conductance mechanosensitive channel</fullName>
    </recommendedName>
</protein>
<accession>A0A844F379</accession>
<dbReference type="HAMAP" id="MF_00115">
    <property type="entry name" value="MscL"/>
    <property type="match status" value="1"/>
</dbReference>
<dbReference type="InterPro" id="IPR037673">
    <property type="entry name" value="MSC/AndL"/>
</dbReference>
<dbReference type="Gene3D" id="1.10.1200.120">
    <property type="entry name" value="Large-conductance mechanosensitive channel, MscL, domain 1"/>
    <property type="match status" value="1"/>
</dbReference>
<dbReference type="GO" id="GO:0005886">
    <property type="term" value="C:plasma membrane"/>
    <property type="evidence" value="ECO:0007669"/>
    <property type="project" value="UniProtKB-SubCell"/>
</dbReference>
<reference evidence="10 11" key="1">
    <citation type="submission" date="2019-08" db="EMBL/GenBank/DDBJ databases">
        <title>In-depth cultivation of the pig gut microbiome towards novel bacterial diversity and tailored functional studies.</title>
        <authorList>
            <person name="Wylensek D."/>
            <person name="Hitch T.C.A."/>
            <person name="Clavel T."/>
        </authorList>
    </citation>
    <scope>NUCLEOTIDE SEQUENCE [LARGE SCALE GENOMIC DNA]</scope>
    <source>
        <strain evidence="10 11">BL-389-WT-3D</strain>
    </source>
</reference>
<gene>
    <name evidence="9 10" type="primary">mscL</name>
    <name evidence="10" type="ORF">FYJ37_08190</name>
</gene>
<evidence type="ECO:0000256" key="6">
    <source>
        <dbReference type="ARBA" id="ARBA00023065"/>
    </source>
</evidence>
<keyword evidence="6 9" id="KW-0406">Ion transport</keyword>
<dbReference type="GeneID" id="62697470"/>
<dbReference type="PRINTS" id="PR01264">
    <property type="entry name" value="MECHCHANNEL"/>
</dbReference>
<keyword evidence="2 9" id="KW-0813">Transport</keyword>
<evidence type="ECO:0000256" key="3">
    <source>
        <dbReference type="ARBA" id="ARBA00022475"/>
    </source>
</evidence>
<evidence type="ECO:0000256" key="2">
    <source>
        <dbReference type="ARBA" id="ARBA00022448"/>
    </source>
</evidence>
<dbReference type="EMBL" id="VUMB01000014">
    <property type="protein sequence ID" value="MSS40328.1"/>
    <property type="molecule type" value="Genomic_DNA"/>
</dbReference>
<dbReference type="RefSeq" id="WP_004606638.1">
    <property type="nucleotide sequence ID" value="NZ_AP024846.1"/>
</dbReference>
<evidence type="ECO:0000313" key="10">
    <source>
        <dbReference type="EMBL" id="MSS40328.1"/>
    </source>
</evidence>
<dbReference type="InterPro" id="IPR001185">
    <property type="entry name" value="MS_channel"/>
</dbReference>
<comment type="function">
    <text evidence="9">Channel that opens in response to stretch forces in the membrane lipid bilayer. May participate in the regulation of osmotic pressure changes within the cell.</text>
</comment>
<comment type="caution">
    <text evidence="10">The sequence shown here is derived from an EMBL/GenBank/DDBJ whole genome shotgun (WGS) entry which is preliminary data.</text>
</comment>
<feature type="transmembrane region" description="Helical" evidence="9">
    <location>
        <begin position="74"/>
        <end position="95"/>
    </location>
</feature>
<keyword evidence="3 9" id="KW-1003">Cell membrane</keyword>
<dbReference type="SUPFAM" id="SSF81330">
    <property type="entry name" value="Gated mechanosensitive channel"/>
    <property type="match status" value="1"/>
</dbReference>